<keyword evidence="8" id="KW-0675">Receptor</keyword>
<keyword evidence="7 10" id="KW-0472">Membrane</keyword>
<dbReference type="PANTHER" id="PTHR26452">
    <property type="entry name" value="OLFACTORY RECEPTOR"/>
    <property type="match status" value="1"/>
</dbReference>
<keyword evidence="13" id="KW-1185">Reference proteome</keyword>
<keyword evidence="9" id="KW-0807">Transducer</keyword>
<keyword evidence="3 10" id="KW-0812">Transmembrane</keyword>
<evidence type="ECO:0000313" key="12">
    <source>
        <dbReference type="EMBL" id="NXJ13905.1"/>
    </source>
</evidence>
<dbReference type="Proteomes" id="UP000522663">
    <property type="component" value="Unassembled WGS sequence"/>
</dbReference>
<evidence type="ECO:0000256" key="2">
    <source>
        <dbReference type="ARBA" id="ARBA00022475"/>
    </source>
</evidence>
<feature type="domain" description="G-protein coupled receptors family 1 profile" evidence="11">
    <location>
        <begin position="59"/>
        <end position="184"/>
    </location>
</feature>
<dbReference type="InterPro" id="IPR000725">
    <property type="entry name" value="Olfact_rcpt"/>
</dbReference>
<evidence type="ECO:0000256" key="9">
    <source>
        <dbReference type="ARBA" id="ARBA00023224"/>
    </source>
</evidence>
<dbReference type="PRINTS" id="PR00245">
    <property type="entry name" value="OLFACTORYR"/>
</dbReference>
<feature type="non-terminal residue" evidence="12">
    <location>
        <position position="1"/>
    </location>
</feature>
<feature type="transmembrane region" description="Helical" evidence="10">
    <location>
        <begin position="45"/>
        <end position="68"/>
    </location>
</feature>
<dbReference type="EMBL" id="VXAB01011498">
    <property type="protein sequence ID" value="NXJ13905.1"/>
    <property type="molecule type" value="Genomic_DNA"/>
</dbReference>
<dbReference type="SUPFAM" id="SSF81321">
    <property type="entry name" value="Family A G protein-coupled receptor-like"/>
    <property type="match status" value="1"/>
</dbReference>
<dbReference type="GO" id="GO:0004930">
    <property type="term" value="F:G protein-coupled receptor activity"/>
    <property type="evidence" value="ECO:0007669"/>
    <property type="project" value="UniProtKB-KW"/>
</dbReference>
<reference evidence="12 13" key="1">
    <citation type="submission" date="2019-09" db="EMBL/GenBank/DDBJ databases">
        <title>Bird 10,000 Genomes (B10K) Project - Family phase.</title>
        <authorList>
            <person name="Zhang G."/>
        </authorList>
    </citation>
    <scope>NUCLEOTIDE SEQUENCE [LARGE SCALE GENOMIC DNA]</scope>
    <source>
        <strain evidence="12">B10K-DU-001-53</strain>
        <tissue evidence="12">Muscle</tissue>
    </source>
</reference>
<name>A0A7K9YV01_9GALL</name>
<dbReference type="Gene3D" id="1.20.1070.10">
    <property type="entry name" value="Rhodopsin 7-helix transmembrane proteins"/>
    <property type="match status" value="1"/>
</dbReference>
<keyword evidence="4" id="KW-0552">Olfaction</keyword>
<protein>
    <submittedName>
        <fullName evidence="12">OR1L1 protein</fullName>
    </submittedName>
</protein>
<evidence type="ECO:0000256" key="10">
    <source>
        <dbReference type="SAM" id="Phobius"/>
    </source>
</evidence>
<dbReference type="OrthoDB" id="9895897at2759"/>
<evidence type="ECO:0000259" key="11">
    <source>
        <dbReference type="PROSITE" id="PS50262"/>
    </source>
</evidence>
<evidence type="ECO:0000256" key="7">
    <source>
        <dbReference type="ARBA" id="ARBA00023136"/>
    </source>
</evidence>
<evidence type="ECO:0000256" key="4">
    <source>
        <dbReference type="ARBA" id="ARBA00022725"/>
    </source>
</evidence>
<dbReference type="InterPro" id="IPR017452">
    <property type="entry name" value="GPCR_Rhodpsn_7TM"/>
</dbReference>
<dbReference type="FunFam" id="1.20.1070.10:FF:000410">
    <property type="entry name" value="Olfactory receptor 1348"/>
    <property type="match status" value="1"/>
</dbReference>
<dbReference type="PROSITE" id="PS50262">
    <property type="entry name" value="G_PROTEIN_RECEP_F1_2"/>
    <property type="match status" value="1"/>
</dbReference>
<dbReference type="InterPro" id="IPR050516">
    <property type="entry name" value="Olfactory_GPCR"/>
</dbReference>
<feature type="transmembrane region" description="Helical" evidence="10">
    <location>
        <begin position="80"/>
        <end position="100"/>
    </location>
</feature>
<evidence type="ECO:0000256" key="8">
    <source>
        <dbReference type="ARBA" id="ARBA00023170"/>
    </source>
</evidence>
<evidence type="ECO:0000256" key="1">
    <source>
        <dbReference type="ARBA" id="ARBA00004651"/>
    </source>
</evidence>
<organism evidence="12 13">
    <name type="scientific">Odontophorus gujanensis</name>
    <name type="common">marbled wood quail</name>
    <dbReference type="NCBI Taxonomy" id="886794"/>
    <lineage>
        <taxon>Eukaryota</taxon>
        <taxon>Metazoa</taxon>
        <taxon>Chordata</taxon>
        <taxon>Craniata</taxon>
        <taxon>Vertebrata</taxon>
        <taxon>Euteleostomi</taxon>
        <taxon>Archelosauria</taxon>
        <taxon>Archosauria</taxon>
        <taxon>Dinosauria</taxon>
        <taxon>Saurischia</taxon>
        <taxon>Theropoda</taxon>
        <taxon>Coelurosauria</taxon>
        <taxon>Aves</taxon>
        <taxon>Neognathae</taxon>
        <taxon>Galloanserae</taxon>
        <taxon>Galliformes</taxon>
        <taxon>Odontophoridae</taxon>
        <taxon>Odontophorus</taxon>
    </lineage>
</organism>
<evidence type="ECO:0000256" key="3">
    <source>
        <dbReference type="ARBA" id="ARBA00022692"/>
    </source>
</evidence>
<accession>A0A7K9YV01</accession>
<proteinExistence type="predicted"/>
<dbReference type="GO" id="GO:0004984">
    <property type="term" value="F:olfactory receptor activity"/>
    <property type="evidence" value="ECO:0007669"/>
    <property type="project" value="InterPro"/>
</dbReference>
<dbReference type="AlphaFoldDB" id="A0A7K9YV01"/>
<feature type="transmembrane region" description="Helical" evidence="10">
    <location>
        <begin position="112"/>
        <end position="137"/>
    </location>
</feature>
<comment type="caution">
    <text evidence="12">The sequence shown here is derived from an EMBL/GenBank/DDBJ whole genome shotgun (WGS) entry which is preliminary data.</text>
</comment>
<gene>
    <name evidence="12" type="primary">Or1l1</name>
    <name evidence="12" type="ORF">ODOGUJ_R12461</name>
</gene>
<dbReference type="Pfam" id="PF00001">
    <property type="entry name" value="7tm_1"/>
    <property type="match status" value="1"/>
</dbReference>
<keyword evidence="4" id="KW-0716">Sensory transduction</keyword>
<keyword evidence="6" id="KW-0297">G-protein coupled receptor</keyword>
<feature type="non-terminal residue" evidence="12">
    <location>
        <position position="184"/>
    </location>
</feature>
<dbReference type="GO" id="GO:0005886">
    <property type="term" value="C:plasma membrane"/>
    <property type="evidence" value="ECO:0007669"/>
    <property type="project" value="UniProtKB-SubCell"/>
</dbReference>
<evidence type="ECO:0000313" key="13">
    <source>
        <dbReference type="Proteomes" id="UP000522663"/>
    </source>
</evidence>
<evidence type="ECO:0000256" key="5">
    <source>
        <dbReference type="ARBA" id="ARBA00022989"/>
    </source>
</evidence>
<keyword evidence="5 10" id="KW-1133">Transmembrane helix</keyword>
<keyword evidence="2" id="KW-1003">Cell membrane</keyword>
<comment type="subcellular location">
    <subcellularLocation>
        <location evidence="1">Cell membrane</location>
        <topology evidence="1">Multi-pass membrane protein</topology>
    </subcellularLocation>
</comment>
<sequence length="184" mass="20757">LLPVRYLSLLSSQMSPESLQRGNLSSPASFLLSGLSSAYKTQVSLFMGFSLIYLVTLLGNLLIMTLIWLDTHLQSPMYYFLGHFSFLDICYSSIMFPKILRDSFLPQKTISLVGCITQIYFFLCFGGSECVFLAAMACDQYLATWYPLHYTVLMDKKICHCLVAVSWVSDSFSSLIQTVMKAIL</sequence>
<dbReference type="InterPro" id="IPR000276">
    <property type="entry name" value="GPCR_Rhodpsn"/>
</dbReference>
<evidence type="ECO:0000256" key="6">
    <source>
        <dbReference type="ARBA" id="ARBA00023040"/>
    </source>
</evidence>